<evidence type="ECO:0000256" key="6">
    <source>
        <dbReference type="ARBA" id="ARBA00023136"/>
    </source>
</evidence>
<evidence type="ECO:0000313" key="8">
    <source>
        <dbReference type="EMBL" id="SCG62979.1"/>
    </source>
</evidence>
<evidence type="ECO:0000256" key="4">
    <source>
        <dbReference type="ARBA" id="ARBA00022692"/>
    </source>
</evidence>
<protein>
    <submittedName>
        <fullName evidence="8">Membrane protein involved in the export of O-antigen and teichoic acid</fullName>
    </submittedName>
</protein>
<feature type="transmembrane region" description="Helical" evidence="7">
    <location>
        <begin position="82"/>
        <end position="110"/>
    </location>
</feature>
<evidence type="ECO:0000256" key="7">
    <source>
        <dbReference type="SAM" id="Phobius"/>
    </source>
</evidence>
<comment type="subcellular location">
    <subcellularLocation>
        <location evidence="1">Cell membrane</location>
        <topology evidence="1">Multi-pass membrane protein</topology>
    </subcellularLocation>
</comment>
<feature type="transmembrane region" description="Helical" evidence="7">
    <location>
        <begin position="265"/>
        <end position="285"/>
    </location>
</feature>
<feature type="transmembrane region" description="Helical" evidence="7">
    <location>
        <begin position="397"/>
        <end position="416"/>
    </location>
</feature>
<comment type="similarity">
    <text evidence="2">Belongs to the polysaccharide synthase family.</text>
</comment>
<feature type="transmembrane region" description="Helical" evidence="7">
    <location>
        <begin position="342"/>
        <end position="364"/>
    </location>
</feature>
<dbReference type="EMBL" id="LT607750">
    <property type="protein sequence ID" value="SCG62979.1"/>
    <property type="molecule type" value="Genomic_DNA"/>
</dbReference>
<dbReference type="InterPro" id="IPR050833">
    <property type="entry name" value="Poly_Biosynth_Transport"/>
</dbReference>
<proteinExistence type="inferred from homology"/>
<gene>
    <name evidence="8" type="ORF">GA0070609_3837</name>
</gene>
<name>A0A1C5IYG0_9ACTN</name>
<evidence type="ECO:0000313" key="9">
    <source>
        <dbReference type="Proteomes" id="UP000198217"/>
    </source>
</evidence>
<evidence type="ECO:0000256" key="3">
    <source>
        <dbReference type="ARBA" id="ARBA00022475"/>
    </source>
</evidence>
<evidence type="ECO:0000256" key="2">
    <source>
        <dbReference type="ARBA" id="ARBA00007430"/>
    </source>
</evidence>
<dbReference type="AlphaFoldDB" id="A0A1C5IYG0"/>
<dbReference type="Proteomes" id="UP000198217">
    <property type="component" value="Chromosome I"/>
</dbReference>
<feature type="transmembrane region" description="Helical" evidence="7">
    <location>
        <begin position="16"/>
        <end position="35"/>
    </location>
</feature>
<evidence type="ECO:0000256" key="1">
    <source>
        <dbReference type="ARBA" id="ARBA00004651"/>
    </source>
</evidence>
<dbReference type="PANTHER" id="PTHR30250:SF10">
    <property type="entry name" value="LIPOPOLYSACCHARIDE BIOSYNTHESIS PROTEIN WZXC"/>
    <property type="match status" value="1"/>
</dbReference>
<sequence length="443" mass="46064">MLPKALRARLTVSRRGVLNIILGTLCGQVLVLAGTPVLSRLYDPADFGIFTITVTLAATVSTVAALRFELAVPLPRAEPDAYALVFLGLLSAASAAVLGTLGVALLGGRIAEAFNEPELRSWLWVVPGLAAVMAAVVVLNQLAARHRRYAAIGRRNLYQSVGTVLAQVSAGFAGVQSGGLIVGQGIGHAVAAASLVRGGGFSGSAASAGAAPARLRRCAVGYRRFPILLAPSGLLNILGGQLPVLIIAYCYGATVAGWLGLTQRVLAMPVALVGAAVAQVYLAEFSRIVRDDPAHAQVLFRRASRLLAVVAAAGGLIVLMAGPALFPLVFGQRWNASGGYAQALAISMATQFVAAPLSQTLIVLNRQAMQFAWDAVRFVVVTGAVTVAALLGWSDHAAVWALGTTSALLYLVNWLVAHRALRRERHGDSARPQVPVAASSGVR</sequence>
<organism evidence="8 9">
    <name type="scientific">Micromonospora echinaurantiaca</name>
    <dbReference type="NCBI Taxonomy" id="47857"/>
    <lineage>
        <taxon>Bacteria</taxon>
        <taxon>Bacillati</taxon>
        <taxon>Actinomycetota</taxon>
        <taxon>Actinomycetes</taxon>
        <taxon>Micromonosporales</taxon>
        <taxon>Micromonosporaceae</taxon>
        <taxon>Micromonospora</taxon>
    </lineage>
</organism>
<dbReference type="Pfam" id="PF13440">
    <property type="entry name" value="Polysacc_synt_3"/>
    <property type="match status" value="1"/>
</dbReference>
<dbReference type="RefSeq" id="WP_157748240.1">
    <property type="nucleotide sequence ID" value="NZ_LT607750.1"/>
</dbReference>
<keyword evidence="3" id="KW-1003">Cell membrane</keyword>
<feature type="transmembrane region" description="Helical" evidence="7">
    <location>
        <begin position="233"/>
        <end position="259"/>
    </location>
</feature>
<keyword evidence="6 7" id="KW-0472">Membrane</keyword>
<dbReference type="GO" id="GO:0005886">
    <property type="term" value="C:plasma membrane"/>
    <property type="evidence" value="ECO:0007669"/>
    <property type="project" value="UniProtKB-SubCell"/>
</dbReference>
<feature type="transmembrane region" description="Helical" evidence="7">
    <location>
        <begin position="306"/>
        <end position="330"/>
    </location>
</feature>
<evidence type="ECO:0000256" key="5">
    <source>
        <dbReference type="ARBA" id="ARBA00022989"/>
    </source>
</evidence>
<reference evidence="8 9" key="1">
    <citation type="submission" date="2016-06" db="EMBL/GenBank/DDBJ databases">
        <authorList>
            <person name="Kjaerup R.B."/>
            <person name="Dalgaard T.S."/>
            <person name="Juul-Madsen H.R."/>
        </authorList>
    </citation>
    <scope>NUCLEOTIDE SEQUENCE [LARGE SCALE GENOMIC DNA]</scope>
    <source>
        <strain evidence="8 9">DSM 43904</strain>
    </source>
</reference>
<dbReference type="PANTHER" id="PTHR30250">
    <property type="entry name" value="PST FAMILY PREDICTED COLANIC ACID TRANSPORTER"/>
    <property type="match status" value="1"/>
</dbReference>
<accession>A0A1C5IYG0</accession>
<keyword evidence="9" id="KW-1185">Reference proteome</keyword>
<keyword evidence="5 7" id="KW-1133">Transmembrane helix</keyword>
<feature type="transmembrane region" description="Helical" evidence="7">
    <location>
        <begin position="371"/>
        <end position="391"/>
    </location>
</feature>
<feature type="transmembrane region" description="Helical" evidence="7">
    <location>
        <begin position="47"/>
        <end position="70"/>
    </location>
</feature>
<keyword evidence="4 7" id="KW-0812">Transmembrane</keyword>
<feature type="transmembrane region" description="Helical" evidence="7">
    <location>
        <begin position="122"/>
        <end position="144"/>
    </location>
</feature>